<evidence type="ECO:0000259" key="1">
    <source>
        <dbReference type="Pfam" id="PF19580"/>
    </source>
</evidence>
<dbReference type="AlphaFoldDB" id="A0A3B0RHW7"/>
<reference evidence="2" key="1">
    <citation type="submission" date="2018-06" db="EMBL/GenBank/DDBJ databases">
        <authorList>
            <person name="Zhirakovskaya E."/>
        </authorList>
    </citation>
    <scope>NUCLEOTIDE SEQUENCE</scope>
</reference>
<dbReference type="Gene3D" id="3.60.10.10">
    <property type="entry name" value="Endonuclease/exonuclease/phosphatase"/>
    <property type="match status" value="1"/>
</dbReference>
<dbReference type="InterPro" id="IPR005135">
    <property type="entry name" value="Endo/exonuclease/phosphatase"/>
</dbReference>
<proteinExistence type="predicted"/>
<evidence type="ECO:0000313" key="2">
    <source>
        <dbReference type="EMBL" id="VAV82975.1"/>
    </source>
</evidence>
<name>A0A3B0RHW7_9ZZZZ</name>
<protein>
    <recommendedName>
        <fullName evidence="1">Endonuclease/exonuclease/phosphatase domain-containing protein</fullName>
    </recommendedName>
</protein>
<sequence length="347" mass="40670">MFVFSILDLKRLFTILNRQTLLLKMSLYPLEKNKTHNYFTIAFYNLENLFDTFNDKHTRDDDFLPSSEKHWTQKRYNNKLKKLGYTISKIGAKISGNSPVIIGLAEVENRLVVADLIKSKGLKDTSYDIVHYDSPDERGIDVALIYNTKYFTVESSEVFALNLFDEQGQRDYTRDILLVEGFLNNEKIYVLVNHWPSRREGIHGSEKKRLLASDKVAEIIDLIKQKDKNPKIIIMGDFNDNPTNKSITQLVNMRNLYNPMEALLTHFKGSLNFKHQWNLFDQILFTTNFFEYNPEKHSFSKAHIFDSEFLKQFKGKYKGNPFRTFVGRKYKGGYSDHFPVYIHLKKG</sequence>
<dbReference type="PANTHER" id="PTHR42834:SF1">
    <property type="entry name" value="ENDONUCLEASE_EXONUCLEASE_PHOSPHATASE FAMILY PROTEIN (AFU_ORTHOLOGUE AFUA_3G09210)"/>
    <property type="match status" value="1"/>
</dbReference>
<organism evidence="2">
    <name type="scientific">hydrothermal vent metagenome</name>
    <dbReference type="NCBI Taxonomy" id="652676"/>
    <lineage>
        <taxon>unclassified sequences</taxon>
        <taxon>metagenomes</taxon>
        <taxon>ecological metagenomes</taxon>
    </lineage>
</organism>
<dbReference type="PANTHER" id="PTHR42834">
    <property type="entry name" value="ENDONUCLEASE/EXONUCLEASE/PHOSPHATASE FAMILY PROTEIN (AFU_ORTHOLOGUE AFUA_3G09210)"/>
    <property type="match status" value="1"/>
</dbReference>
<dbReference type="InterPro" id="IPR036691">
    <property type="entry name" value="Endo/exonu/phosph_ase_sf"/>
</dbReference>
<feature type="domain" description="Endonuclease/exonuclease/phosphatase" evidence="1">
    <location>
        <begin position="40"/>
        <end position="346"/>
    </location>
</feature>
<dbReference type="EMBL" id="UOEB01000052">
    <property type="protein sequence ID" value="VAV82975.1"/>
    <property type="molecule type" value="Genomic_DNA"/>
</dbReference>
<dbReference type="Pfam" id="PF19580">
    <property type="entry name" value="Exo_endo_phos_3"/>
    <property type="match status" value="1"/>
</dbReference>
<accession>A0A3B0RHW7</accession>
<dbReference type="SUPFAM" id="SSF56219">
    <property type="entry name" value="DNase I-like"/>
    <property type="match status" value="1"/>
</dbReference>
<dbReference type="GO" id="GO:0003824">
    <property type="term" value="F:catalytic activity"/>
    <property type="evidence" value="ECO:0007669"/>
    <property type="project" value="InterPro"/>
</dbReference>
<gene>
    <name evidence="2" type="ORF">MNBD_BACTEROID02-261</name>
</gene>